<dbReference type="PATRIC" id="fig|1184267.3.peg.1195"/>
<evidence type="ECO:0000313" key="2">
    <source>
        <dbReference type="Proteomes" id="UP000012040"/>
    </source>
</evidence>
<dbReference type="HOGENOM" id="CLU_2767522_0_0_7"/>
<dbReference type="RefSeq" id="WP_015469887.1">
    <property type="nucleotide sequence ID" value="NC_020813.1"/>
</dbReference>
<sequence>MRVTVCESSSRCLTSYVPQDNGRFSMWVPVPFYHNGRPDARIPGSEYAIDLYTNSISEVIEAAVLELIQ</sequence>
<reference evidence="1 2" key="1">
    <citation type="journal article" date="2013" name="ISME J.">
        <title>By their genes ye shall know them: genomic signatures of predatory bacteria.</title>
        <authorList>
            <person name="Pasternak Z."/>
            <person name="Pietrokovski S."/>
            <person name="Rotem O."/>
            <person name="Gophna U."/>
            <person name="Lurie-Weinberger M.N."/>
            <person name="Jurkevitch E."/>
        </authorList>
    </citation>
    <scope>NUCLEOTIDE SEQUENCE [LARGE SCALE GENOMIC DNA]</scope>
    <source>
        <strain evidence="1 2">JSS</strain>
    </source>
</reference>
<accession>M4V7M1</accession>
<proteinExistence type="predicted"/>
<dbReference type="KEGG" id="bex:A11Q_1181"/>
<evidence type="ECO:0000313" key="1">
    <source>
        <dbReference type="EMBL" id="AGH95397.1"/>
    </source>
</evidence>
<protein>
    <submittedName>
        <fullName evidence="1">Uncharacterized protein</fullName>
    </submittedName>
</protein>
<organism evidence="1 2">
    <name type="scientific">Pseudobdellovibrio exovorus JSS</name>
    <dbReference type="NCBI Taxonomy" id="1184267"/>
    <lineage>
        <taxon>Bacteria</taxon>
        <taxon>Pseudomonadati</taxon>
        <taxon>Bdellovibrionota</taxon>
        <taxon>Bdellovibrionia</taxon>
        <taxon>Bdellovibrionales</taxon>
        <taxon>Pseudobdellovibrionaceae</taxon>
        <taxon>Pseudobdellovibrio</taxon>
    </lineage>
</organism>
<dbReference type="Proteomes" id="UP000012040">
    <property type="component" value="Chromosome"/>
</dbReference>
<name>M4V7M1_9BACT</name>
<dbReference type="AlphaFoldDB" id="M4V7M1"/>
<dbReference type="STRING" id="1184267.A11Q_1181"/>
<dbReference type="EMBL" id="CP003537">
    <property type="protein sequence ID" value="AGH95397.1"/>
    <property type="molecule type" value="Genomic_DNA"/>
</dbReference>
<keyword evidence="2" id="KW-1185">Reference proteome</keyword>
<gene>
    <name evidence="1" type="ORF">A11Q_1181</name>
</gene>